<feature type="transmembrane region" description="Helical" evidence="1">
    <location>
        <begin position="47"/>
        <end position="69"/>
    </location>
</feature>
<dbReference type="PANTHER" id="PTHR33431">
    <property type="entry name" value="ENABLED-LIKE PROTEIN (DUF1635)"/>
    <property type="match status" value="1"/>
</dbReference>
<dbReference type="AlphaFoldDB" id="A0A9Q0ZAH8"/>
<reference evidence="2" key="2">
    <citation type="journal article" date="2023" name="Int. J. Mol. Sci.">
        <title>De Novo Assembly and Annotation of 11 Diverse Shrub Willow (Salix) Genomes Reveals Novel Gene Organization in Sex-Linked Regions.</title>
        <authorList>
            <person name="Hyden B."/>
            <person name="Feng K."/>
            <person name="Yates T.B."/>
            <person name="Jawdy S."/>
            <person name="Cereghino C."/>
            <person name="Smart L.B."/>
            <person name="Muchero W."/>
        </authorList>
    </citation>
    <scope>NUCLEOTIDE SEQUENCE</scope>
    <source>
        <tissue evidence="2">Shoot tip</tissue>
    </source>
</reference>
<sequence>MTPIQREVKEWSFHRKTPPKKGNIWGDSNMMAQKEEYSMKKVSKKNLLLGMMFFLMVMVKIASSTMISYKEKSGDEGGVLLMKTKRILIFTFTVSLKIELQKGIIMEEMSAICGYESMDDLKHKLLYTTLELQKMKMKANVRLREQKDTVQHLLNLLANACKERDGARDQLQALLYRSMSSGSSGQILSRVLPESPISNTTPKANLSVLESNSEAFNQLSHCSSSVDSFFDAGSSPDFPNKNLEGSSTAGLLNQLFVQEQHNWTEFTGLVSPGGNSVENDRGNAVIDYLAQGKVLPQKGKLLQAVMDAGPLLQSLLITGQLPQWRNPPPLRTPLSILPNSNRGAFVRQKPYANPICSFLRASNSSPSYKMNHSLQFTSNSTGAPSCSGWSNARIITSSAKTNSQIPLHKRQRLM</sequence>
<comment type="caution">
    <text evidence="2">The sequence shown here is derived from an EMBL/GenBank/DDBJ whole genome shotgun (WGS) entry which is preliminary data.</text>
</comment>
<evidence type="ECO:0000256" key="1">
    <source>
        <dbReference type="SAM" id="Phobius"/>
    </source>
</evidence>
<name>A0A9Q0ZAH8_SALPP</name>
<keyword evidence="1" id="KW-0472">Membrane</keyword>
<dbReference type="OrthoDB" id="778241at2759"/>
<evidence type="ECO:0000313" key="2">
    <source>
        <dbReference type="EMBL" id="KAJ6727544.1"/>
    </source>
</evidence>
<evidence type="ECO:0000313" key="3">
    <source>
        <dbReference type="Proteomes" id="UP001151532"/>
    </source>
</evidence>
<dbReference type="InterPro" id="IPR012862">
    <property type="entry name" value="DUF1635"/>
</dbReference>
<keyword evidence="1" id="KW-1133">Transmembrane helix</keyword>
<accession>A0A9Q0ZAH8</accession>
<keyword evidence="1" id="KW-0812">Transmembrane</keyword>
<gene>
    <name evidence="2" type="ORF">OIU79_005430</name>
</gene>
<dbReference type="EMBL" id="JAPFFK010000013">
    <property type="protein sequence ID" value="KAJ6727544.1"/>
    <property type="molecule type" value="Genomic_DNA"/>
</dbReference>
<dbReference type="PANTHER" id="PTHR33431:SF12">
    <property type="entry name" value="HIGH MOBILITY GROUP BOX PROTEIN, PUTATIVE (DUF1635)-RELATED"/>
    <property type="match status" value="1"/>
</dbReference>
<organism evidence="2 3">
    <name type="scientific">Salix purpurea</name>
    <name type="common">Purple osier willow</name>
    <dbReference type="NCBI Taxonomy" id="77065"/>
    <lineage>
        <taxon>Eukaryota</taxon>
        <taxon>Viridiplantae</taxon>
        <taxon>Streptophyta</taxon>
        <taxon>Embryophyta</taxon>
        <taxon>Tracheophyta</taxon>
        <taxon>Spermatophyta</taxon>
        <taxon>Magnoliopsida</taxon>
        <taxon>eudicotyledons</taxon>
        <taxon>Gunneridae</taxon>
        <taxon>Pentapetalae</taxon>
        <taxon>rosids</taxon>
        <taxon>fabids</taxon>
        <taxon>Malpighiales</taxon>
        <taxon>Salicaceae</taxon>
        <taxon>Saliceae</taxon>
        <taxon>Salix</taxon>
    </lineage>
</organism>
<dbReference type="Pfam" id="PF07795">
    <property type="entry name" value="DUF1635"/>
    <property type="match status" value="1"/>
</dbReference>
<keyword evidence="3" id="KW-1185">Reference proteome</keyword>
<protein>
    <submittedName>
        <fullName evidence="2">ENABLED-LIKE PROTEIN (DUF1635)</fullName>
    </submittedName>
</protein>
<proteinExistence type="predicted"/>
<dbReference type="Proteomes" id="UP001151532">
    <property type="component" value="Chromosome 8"/>
</dbReference>
<reference evidence="2" key="1">
    <citation type="submission" date="2022-11" db="EMBL/GenBank/DDBJ databases">
        <authorList>
            <person name="Hyden B.L."/>
            <person name="Feng K."/>
            <person name="Yates T."/>
            <person name="Jawdy S."/>
            <person name="Smart L.B."/>
            <person name="Muchero W."/>
        </authorList>
    </citation>
    <scope>NUCLEOTIDE SEQUENCE</scope>
    <source>
        <tissue evidence="2">Shoot tip</tissue>
    </source>
</reference>